<dbReference type="AlphaFoldDB" id="A0A699T6L6"/>
<dbReference type="EMBL" id="BKCJ011215478">
    <property type="protein sequence ID" value="GFD05018.1"/>
    <property type="molecule type" value="Genomic_DNA"/>
</dbReference>
<feature type="compositionally biased region" description="Acidic residues" evidence="1">
    <location>
        <begin position="66"/>
        <end position="75"/>
    </location>
</feature>
<organism evidence="2">
    <name type="scientific">Tanacetum cinerariifolium</name>
    <name type="common">Dalmatian daisy</name>
    <name type="synonym">Chrysanthemum cinerariifolium</name>
    <dbReference type="NCBI Taxonomy" id="118510"/>
    <lineage>
        <taxon>Eukaryota</taxon>
        <taxon>Viridiplantae</taxon>
        <taxon>Streptophyta</taxon>
        <taxon>Embryophyta</taxon>
        <taxon>Tracheophyta</taxon>
        <taxon>Spermatophyta</taxon>
        <taxon>Magnoliopsida</taxon>
        <taxon>eudicotyledons</taxon>
        <taxon>Gunneridae</taxon>
        <taxon>Pentapetalae</taxon>
        <taxon>asterids</taxon>
        <taxon>campanulids</taxon>
        <taxon>Asterales</taxon>
        <taxon>Asteraceae</taxon>
        <taxon>Asteroideae</taxon>
        <taxon>Anthemideae</taxon>
        <taxon>Anthemidinae</taxon>
        <taxon>Tanacetum</taxon>
    </lineage>
</organism>
<accession>A0A699T6L6</accession>
<feature type="non-terminal residue" evidence="2">
    <location>
        <position position="1"/>
    </location>
</feature>
<evidence type="ECO:0000256" key="1">
    <source>
        <dbReference type="SAM" id="MobiDB-lite"/>
    </source>
</evidence>
<sequence>DDQEDGSNDKQASDEEEFIHSSLSTHDEEETRDEEIFDPIPKTPKNTDEEGNGKENLRMNVGREEGQDEEDEEDELYKDVNINLGRGIESIFEMNSQMDLQTPTSVAPLLVSAPTLTPSTIATITTTQQAPTPPKTAPSTLLQDLPNFGSLFGFDHRLKT</sequence>
<feature type="region of interest" description="Disordered" evidence="1">
    <location>
        <begin position="1"/>
        <end position="75"/>
    </location>
</feature>
<name>A0A699T6L6_TANCI</name>
<proteinExistence type="predicted"/>
<reference evidence="2" key="1">
    <citation type="journal article" date="2019" name="Sci. Rep.">
        <title>Draft genome of Tanacetum cinerariifolium, the natural source of mosquito coil.</title>
        <authorList>
            <person name="Yamashiro T."/>
            <person name="Shiraishi A."/>
            <person name="Satake H."/>
            <person name="Nakayama K."/>
        </authorList>
    </citation>
    <scope>NUCLEOTIDE SEQUENCE</scope>
</reference>
<protein>
    <submittedName>
        <fullName evidence="2">Uncharacterized protein</fullName>
    </submittedName>
</protein>
<gene>
    <name evidence="2" type="ORF">Tci_876987</name>
</gene>
<feature type="compositionally biased region" description="Basic and acidic residues" evidence="1">
    <location>
        <begin position="45"/>
        <end position="65"/>
    </location>
</feature>
<comment type="caution">
    <text evidence="2">The sequence shown here is derived from an EMBL/GenBank/DDBJ whole genome shotgun (WGS) entry which is preliminary data.</text>
</comment>
<evidence type="ECO:0000313" key="2">
    <source>
        <dbReference type="EMBL" id="GFD05018.1"/>
    </source>
</evidence>
<feature type="compositionally biased region" description="Acidic residues" evidence="1">
    <location>
        <begin position="27"/>
        <end position="37"/>
    </location>
</feature>
<feature type="non-terminal residue" evidence="2">
    <location>
        <position position="160"/>
    </location>
</feature>